<keyword evidence="4" id="KW-0808">Transferase</keyword>
<feature type="modified residue" description="Phosphohistidine" evidence="2">
    <location>
        <position position="71"/>
    </location>
</feature>
<dbReference type="PROSITE" id="PS50894">
    <property type="entry name" value="HPT"/>
    <property type="match status" value="1"/>
</dbReference>
<proteinExistence type="predicted"/>
<feature type="domain" description="HPt" evidence="3">
    <location>
        <begin position="32"/>
        <end position="131"/>
    </location>
</feature>
<dbReference type="AlphaFoldDB" id="A0A1I1LK94"/>
<dbReference type="GO" id="GO:0004672">
    <property type="term" value="F:protein kinase activity"/>
    <property type="evidence" value="ECO:0007669"/>
    <property type="project" value="UniProtKB-ARBA"/>
</dbReference>
<keyword evidence="4" id="KW-0418">Kinase</keyword>
<dbReference type="Gene3D" id="1.20.120.160">
    <property type="entry name" value="HPT domain"/>
    <property type="match status" value="1"/>
</dbReference>
<keyword evidence="2" id="KW-0597">Phosphoprotein</keyword>
<organism evidence="4 5">
    <name type="scientific">Massilia yuzhufengensis</name>
    <dbReference type="NCBI Taxonomy" id="1164594"/>
    <lineage>
        <taxon>Bacteria</taxon>
        <taxon>Pseudomonadati</taxon>
        <taxon>Pseudomonadota</taxon>
        <taxon>Betaproteobacteria</taxon>
        <taxon>Burkholderiales</taxon>
        <taxon>Oxalobacteraceae</taxon>
        <taxon>Telluria group</taxon>
        <taxon>Massilia</taxon>
    </lineage>
</organism>
<evidence type="ECO:0000259" key="3">
    <source>
        <dbReference type="PROSITE" id="PS50894"/>
    </source>
</evidence>
<evidence type="ECO:0000313" key="4">
    <source>
        <dbReference type="EMBL" id="SFC73395.1"/>
    </source>
</evidence>
<evidence type="ECO:0000313" key="5">
    <source>
        <dbReference type="Proteomes" id="UP000198639"/>
    </source>
</evidence>
<keyword evidence="5" id="KW-1185">Reference proteome</keyword>
<sequence length="209" mass="21920">MSELPAPSPAGSQALPGPALDFAAGLERVMGDQPMYLRVLTRFRSDYAGNAARLRAALYAGDLPLAQRIAHTIKGAAAMIEARYLRALAADIEQGLRTGLAAPQLPLDRLEAELALVMTQVDGLLAAPPAMVQTAGAEPIGDTELARLCAMLDLGDSAAQDLIQEKNAGLRTLLGAARMAELESAAAAFDFERALAVLAHTQRQPAPQA</sequence>
<dbReference type="STRING" id="1164594.SAMN05216204_109127"/>
<name>A0A1I1LK94_9BURK</name>
<dbReference type="SUPFAM" id="SSF47226">
    <property type="entry name" value="Histidine-containing phosphotransfer domain, HPT domain"/>
    <property type="match status" value="1"/>
</dbReference>
<dbReference type="EMBL" id="FOLD01000009">
    <property type="protein sequence ID" value="SFC73395.1"/>
    <property type="molecule type" value="Genomic_DNA"/>
</dbReference>
<reference evidence="5" key="1">
    <citation type="submission" date="2016-10" db="EMBL/GenBank/DDBJ databases">
        <authorList>
            <person name="Varghese N."/>
            <person name="Submissions S."/>
        </authorList>
    </citation>
    <scope>NUCLEOTIDE SEQUENCE [LARGE SCALE GENOMIC DNA]</scope>
    <source>
        <strain evidence="5">CGMCC 1.12041</strain>
    </source>
</reference>
<evidence type="ECO:0000256" key="2">
    <source>
        <dbReference type="PROSITE-ProRule" id="PRU00110"/>
    </source>
</evidence>
<dbReference type="InterPro" id="IPR008207">
    <property type="entry name" value="Sig_transdc_His_kin_Hpt_dom"/>
</dbReference>
<protein>
    <submittedName>
        <fullName evidence="4">Two-component system, unclassified family, sensor histidine kinase and response regulator</fullName>
    </submittedName>
</protein>
<dbReference type="Proteomes" id="UP000198639">
    <property type="component" value="Unassembled WGS sequence"/>
</dbReference>
<keyword evidence="1" id="KW-0902">Two-component regulatory system</keyword>
<dbReference type="InterPro" id="IPR036641">
    <property type="entry name" value="HPT_dom_sf"/>
</dbReference>
<evidence type="ECO:0000256" key="1">
    <source>
        <dbReference type="ARBA" id="ARBA00023012"/>
    </source>
</evidence>
<dbReference type="Pfam" id="PF01627">
    <property type="entry name" value="Hpt"/>
    <property type="match status" value="1"/>
</dbReference>
<gene>
    <name evidence="4" type="ORF">SAMN05216204_109127</name>
</gene>
<accession>A0A1I1LK94</accession>
<dbReference type="RefSeq" id="WP_229408760.1">
    <property type="nucleotide sequence ID" value="NZ_FOLD01000009.1"/>
</dbReference>
<dbReference type="GO" id="GO:0000160">
    <property type="term" value="P:phosphorelay signal transduction system"/>
    <property type="evidence" value="ECO:0007669"/>
    <property type="project" value="UniProtKB-KW"/>
</dbReference>